<gene>
    <name evidence="1" type="ORF">V6N12_031037</name>
</gene>
<accession>A0ABR2E866</accession>
<keyword evidence="2" id="KW-1185">Reference proteome</keyword>
<name>A0ABR2E866_9ROSI</name>
<evidence type="ECO:0000313" key="1">
    <source>
        <dbReference type="EMBL" id="KAK8554059.1"/>
    </source>
</evidence>
<evidence type="ECO:0000313" key="2">
    <source>
        <dbReference type="Proteomes" id="UP001472677"/>
    </source>
</evidence>
<organism evidence="1 2">
    <name type="scientific">Hibiscus sabdariffa</name>
    <name type="common">roselle</name>
    <dbReference type="NCBI Taxonomy" id="183260"/>
    <lineage>
        <taxon>Eukaryota</taxon>
        <taxon>Viridiplantae</taxon>
        <taxon>Streptophyta</taxon>
        <taxon>Embryophyta</taxon>
        <taxon>Tracheophyta</taxon>
        <taxon>Spermatophyta</taxon>
        <taxon>Magnoliopsida</taxon>
        <taxon>eudicotyledons</taxon>
        <taxon>Gunneridae</taxon>
        <taxon>Pentapetalae</taxon>
        <taxon>rosids</taxon>
        <taxon>malvids</taxon>
        <taxon>Malvales</taxon>
        <taxon>Malvaceae</taxon>
        <taxon>Malvoideae</taxon>
        <taxon>Hibiscus</taxon>
    </lineage>
</organism>
<proteinExistence type="predicted"/>
<protein>
    <submittedName>
        <fullName evidence="1">Uncharacterized protein</fullName>
    </submittedName>
</protein>
<dbReference type="EMBL" id="JBBPBM010000019">
    <property type="protein sequence ID" value="KAK8554059.1"/>
    <property type="molecule type" value="Genomic_DNA"/>
</dbReference>
<reference evidence="1 2" key="1">
    <citation type="journal article" date="2024" name="G3 (Bethesda)">
        <title>Genome assembly of Hibiscus sabdariffa L. provides insights into metabolisms of medicinal natural products.</title>
        <authorList>
            <person name="Kim T."/>
        </authorList>
    </citation>
    <scope>NUCLEOTIDE SEQUENCE [LARGE SCALE GENOMIC DNA]</scope>
    <source>
        <strain evidence="1">TK-2024</strain>
        <tissue evidence="1">Old leaves</tissue>
    </source>
</reference>
<dbReference type="Proteomes" id="UP001472677">
    <property type="component" value="Unassembled WGS sequence"/>
</dbReference>
<sequence>MPKLVNEWRLSLVFLEKNKMYPDFCKSDVTQDTKVWVISMPLEKNTMLKPLNVRRLSSMSLEKTEYHEQLMEVDIHIFADQLALASIHLVNYSVFSMMNLFLPMASEIIPSRSIPHVTNDQGLEMAWMDSASV</sequence>
<comment type="caution">
    <text evidence="1">The sequence shown here is derived from an EMBL/GenBank/DDBJ whole genome shotgun (WGS) entry which is preliminary data.</text>
</comment>